<sequence>MRCQTKKWRMERLQLESETRSLKQALQSFGVDTNVALQPDPLLVHYREENERLHNANEELGEKVKDLEESLEEYGEHECCDDPSEELQYMREKMKLLRERFAGEKKRMRDAISDLRLKLAKAEDDTSCAALNRLRAKLRELMKNGEQADRKVADVVEKSMDTMVDLTKGCEELKLTNERLRHLLEDLGMSPEEIDEYLKTLAESPDAYKKAIKESPQSKLLKQREDLQNCEEAMKNLKNELEEKIALAESLTQELNNERRSSSLLASDLDKVSVDYKTLTSEVAATKEELEQKDNKIMALMSELRNSALEMLGMSKLQSEIEDMKPQIYNLQIERDRLLDELAKIRGIVSERNDQIINILEQKEKSEKDCNAKLAVLQAKFDAEMSQEMILKKEIEDEKMQIADLEEQVARLQRVARDCEEQRCLNMQCSTQIDDLKNELSSLRDQLREADDAVKNLSDEKNELMSMVDAMENAAGDLRRRLADEENAKNDLMDRIEATEMEMQNLHNENRSLGDRVNELQTAKDELADEMEKNKLEMKNLMQDYETIKTENESITLEYTEYPQQVENLQSQNGQLMDDLKKKNEQTHNLQVENDAVRKELDTLKSKLDEAEMNKEKLQNIQNEMKSLEGELGSAKKQKEKAEAERQKLQTELGNLSEEKESLKKKLEELGRPIGVHEGGGRTK</sequence>
<dbReference type="EMBL" id="JAIFRP010000006">
    <property type="protein sequence ID" value="KAK2587617.1"/>
    <property type="molecule type" value="Genomic_DNA"/>
</dbReference>
<comment type="caution">
    <text evidence="3">The sequence shown here is derived from an EMBL/GenBank/DDBJ whole genome shotgun (WGS) entry which is preliminary data.</text>
</comment>
<organism evidence="3 4">
    <name type="scientific">Odynerus spinipes</name>
    <dbReference type="NCBI Taxonomy" id="1348599"/>
    <lineage>
        <taxon>Eukaryota</taxon>
        <taxon>Metazoa</taxon>
        <taxon>Ecdysozoa</taxon>
        <taxon>Arthropoda</taxon>
        <taxon>Hexapoda</taxon>
        <taxon>Insecta</taxon>
        <taxon>Pterygota</taxon>
        <taxon>Neoptera</taxon>
        <taxon>Endopterygota</taxon>
        <taxon>Hymenoptera</taxon>
        <taxon>Apocrita</taxon>
        <taxon>Aculeata</taxon>
        <taxon>Vespoidea</taxon>
        <taxon>Vespidae</taxon>
        <taxon>Eumeninae</taxon>
        <taxon>Odynerus</taxon>
    </lineage>
</organism>
<feature type="coiled-coil region" evidence="1">
    <location>
        <begin position="43"/>
        <end position="77"/>
    </location>
</feature>
<evidence type="ECO:0000256" key="2">
    <source>
        <dbReference type="SAM" id="MobiDB-lite"/>
    </source>
</evidence>
<dbReference type="PANTHER" id="PTHR47357:SF1">
    <property type="entry name" value="SPINDLE POLE BODY COMPONENT 110"/>
    <property type="match status" value="1"/>
</dbReference>
<dbReference type="Proteomes" id="UP001258017">
    <property type="component" value="Unassembled WGS sequence"/>
</dbReference>
<dbReference type="GO" id="GO:0005856">
    <property type="term" value="C:cytoskeleton"/>
    <property type="evidence" value="ECO:0007669"/>
    <property type="project" value="TreeGrafter"/>
</dbReference>
<feature type="region of interest" description="Disordered" evidence="2">
    <location>
        <begin position="620"/>
        <end position="684"/>
    </location>
</feature>
<reference evidence="3" key="1">
    <citation type="submission" date="2021-08" db="EMBL/GenBank/DDBJ databases">
        <authorList>
            <person name="Misof B."/>
            <person name="Oliver O."/>
            <person name="Podsiadlowski L."/>
            <person name="Donath A."/>
            <person name="Peters R."/>
            <person name="Mayer C."/>
            <person name="Rust J."/>
            <person name="Gunkel S."/>
            <person name="Lesny P."/>
            <person name="Martin S."/>
            <person name="Oeyen J.P."/>
            <person name="Petersen M."/>
            <person name="Panagiotis P."/>
            <person name="Wilbrandt J."/>
            <person name="Tanja T."/>
        </authorList>
    </citation>
    <scope>NUCLEOTIDE SEQUENCE</scope>
    <source>
        <strain evidence="3">GBR_01_08_01A</strain>
        <tissue evidence="3">Thorax + abdomen</tissue>
    </source>
</reference>
<dbReference type="AlphaFoldDB" id="A0AAD9RX88"/>
<protein>
    <submittedName>
        <fullName evidence="3">Uncharacterized protein</fullName>
    </submittedName>
</protein>
<keyword evidence="1" id="KW-0175">Coiled coil</keyword>
<dbReference type="SUPFAM" id="SSF90257">
    <property type="entry name" value="Myosin rod fragments"/>
    <property type="match status" value="1"/>
</dbReference>
<gene>
    <name evidence="3" type="ORF">KPH14_003743</name>
</gene>
<evidence type="ECO:0000256" key="1">
    <source>
        <dbReference type="SAM" id="Coils"/>
    </source>
</evidence>
<name>A0AAD9RX88_9HYME</name>
<feature type="compositionally biased region" description="Basic and acidic residues" evidence="2">
    <location>
        <begin position="640"/>
        <end position="649"/>
    </location>
</feature>
<reference evidence="3" key="2">
    <citation type="journal article" date="2023" name="Commun. Biol.">
        <title>Intrasexual cuticular hydrocarbon dimorphism in a wasp sheds light on hydrocarbon biosynthesis genes in Hymenoptera.</title>
        <authorList>
            <person name="Moris V.C."/>
            <person name="Podsiadlowski L."/>
            <person name="Martin S."/>
            <person name="Oeyen J.P."/>
            <person name="Donath A."/>
            <person name="Petersen M."/>
            <person name="Wilbrandt J."/>
            <person name="Misof B."/>
            <person name="Liedtke D."/>
            <person name="Thamm M."/>
            <person name="Scheiner R."/>
            <person name="Schmitt T."/>
            <person name="Niehuis O."/>
        </authorList>
    </citation>
    <scope>NUCLEOTIDE SEQUENCE</scope>
    <source>
        <strain evidence="3">GBR_01_08_01A</strain>
    </source>
</reference>
<keyword evidence="4" id="KW-1185">Reference proteome</keyword>
<feature type="compositionally biased region" description="Basic and acidic residues" evidence="2">
    <location>
        <begin position="657"/>
        <end position="671"/>
    </location>
</feature>
<feature type="coiled-coil region" evidence="1">
    <location>
        <begin position="105"/>
        <end position="151"/>
    </location>
</feature>
<dbReference type="GO" id="GO:0005200">
    <property type="term" value="F:structural constituent of cytoskeleton"/>
    <property type="evidence" value="ECO:0007669"/>
    <property type="project" value="TreeGrafter"/>
</dbReference>
<dbReference type="Gene3D" id="1.10.287.1490">
    <property type="match status" value="1"/>
</dbReference>
<evidence type="ECO:0000313" key="3">
    <source>
        <dbReference type="EMBL" id="KAK2587617.1"/>
    </source>
</evidence>
<feature type="coiled-coil region" evidence="1">
    <location>
        <begin position="220"/>
        <end position="307"/>
    </location>
</feature>
<evidence type="ECO:0000313" key="4">
    <source>
        <dbReference type="Proteomes" id="UP001258017"/>
    </source>
</evidence>
<dbReference type="PANTHER" id="PTHR47357">
    <property type="entry name" value="COP1-INTERACTIVE PROTEIN 1"/>
    <property type="match status" value="1"/>
</dbReference>
<proteinExistence type="predicted"/>
<accession>A0AAD9RX88</accession>